<evidence type="ECO:0000313" key="5">
    <source>
        <dbReference type="EMBL" id="KAI3428448.1"/>
    </source>
</evidence>
<sequence>MGSQEARITADDLEAAVLEMIFVHACSVRGAAGAAPAYRHRASIPQVCKQWAQLYAESTVLWRDVRLDWSVVRQQAAVDSTGVPDLAPFHAAAAWLAARIPVMRRLTLLGCAAQPGWDLSQAFPGGLRSPRLQHMEFLGALGTLSAELALLRGCTSVHTLAVTCPPRATGTDNLLCLPGHALAGLSEVPALQSLELHVDKIIGSTCDLSAALVGLTRLSLRCRIESAALAPGFLEGLSQLRHLELGTVRLAQFSPLLARALGRLTHLACSDVLAAQPRRRAGIQLWQGLRHLPSLQELRLENQTGVGMPENALACSGLTRLSLISCQLNTWPLSLQSHAASSGGCLGRLQALHLGSLRLVRPVPPLLWSLLAPGLTELTWHSITRQPGPAEVAEGEEGSLQQLMLAAAVPPELALLQRLRALRLEYCQLDAVPPAVQALTQLTSLSLEGNRITSLPQGPYLSGLVRLILANNACTEMPHGLSGCSSLQELSLADNPLLQIGREAAQLLVVSLPCLQHVHVSWSSAPHLRRLTNVLLAPMAPRAASKKRKLEDSSVQERRGRAKESGAKRKSAVGAKPETDDAVQGNDLAAHRRTGRQRPTVDYAEPTMKQLLEQGERQAAAGAQSGSAGRDPAGEPAVAYDPPAAAAVPVEPSFDETEGRRDRQGRLMFHDHPEFRPNLTPKQVIQAGSFGGIYFNPRGGKPGIRGKEVAIDHREFPADWFQGLPKKAYVARTYTKGTNKYGVKAGQDQAFWEGKGWIQPQDPRGWFQWYCRFYTGRRSDDDARQISRWRGVVGDKGRWMRALANKVVRSNKRWDDATVSPVIRQTLLHWAFEMTEDEFGRMQRQL</sequence>
<dbReference type="InterPro" id="IPR032675">
    <property type="entry name" value="LRR_dom_sf"/>
</dbReference>
<dbReference type="Pfam" id="PF13855">
    <property type="entry name" value="LRR_8"/>
    <property type="match status" value="1"/>
</dbReference>
<organism evidence="5 6">
    <name type="scientific">Chlorella vulgaris</name>
    <name type="common">Green alga</name>
    <dbReference type="NCBI Taxonomy" id="3077"/>
    <lineage>
        <taxon>Eukaryota</taxon>
        <taxon>Viridiplantae</taxon>
        <taxon>Chlorophyta</taxon>
        <taxon>core chlorophytes</taxon>
        <taxon>Trebouxiophyceae</taxon>
        <taxon>Chlorellales</taxon>
        <taxon>Chlorellaceae</taxon>
        <taxon>Chlorella clade</taxon>
        <taxon>Chlorella</taxon>
    </lineage>
</organism>
<dbReference type="GO" id="GO:0005930">
    <property type="term" value="C:axoneme"/>
    <property type="evidence" value="ECO:0007669"/>
    <property type="project" value="UniProtKB-SubCell"/>
</dbReference>
<feature type="region of interest" description="Disordered" evidence="4">
    <location>
        <begin position="541"/>
        <end position="603"/>
    </location>
</feature>
<dbReference type="AlphaFoldDB" id="A0A9D4TL65"/>
<keyword evidence="3" id="KW-0677">Repeat</keyword>
<dbReference type="PROSITE" id="PS51450">
    <property type="entry name" value="LRR"/>
    <property type="match status" value="1"/>
</dbReference>
<dbReference type="Gene3D" id="3.80.10.10">
    <property type="entry name" value="Ribonuclease Inhibitor"/>
    <property type="match status" value="2"/>
</dbReference>
<feature type="compositionally biased region" description="Basic and acidic residues" evidence="4">
    <location>
        <begin position="549"/>
        <end position="567"/>
    </location>
</feature>
<dbReference type="OrthoDB" id="4850at2759"/>
<dbReference type="InterPro" id="IPR003591">
    <property type="entry name" value="Leu-rich_rpt_typical-subtyp"/>
</dbReference>
<name>A0A9D4TL65_CHLVU</name>
<keyword evidence="2" id="KW-0433">Leucine-rich repeat</keyword>
<proteinExistence type="predicted"/>
<dbReference type="SUPFAM" id="SSF52047">
    <property type="entry name" value="RNI-like"/>
    <property type="match status" value="1"/>
</dbReference>
<feature type="region of interest" description="Disordered" evidence="4">
    <location>
        <begin position="616"/>
        <end position="640"/>
    </location>
</feature>
<dbReference type="SMART" id="SM00369">
    <property type="entry name" value="LRR_TYP"/>
    <property type="match status" value="4"/>
</dbReference>
<reference evidence="5" key="1">
    <citation type="journal article" date="2019" name="Plant J.">
        <title>Chlorella vulgaris genome assembly and annotation reveals the molecular basis for metabolic acclimation to high light conditions.</title>
        <authorList>
            <person name="Cecchin M."/>
            <person name="Marcolungo L."/>
            <person name="Rossato M."/>
            <person name="Girolomoni L."/>
            <person name="Cosentino E."/>
            <person name="Cuine S."/>
            <person name="Li-Beisson Y."/>
            <person name="Delledonne M."/>
            <person name="Ballottari M."/>
        </authorList>
    </citation>
    <scope>NUCLEOTIDE SEQUENCE</scope>
    <source>
        <strain evidence="5">211/11P</strain>
    </source>
</reference>
<feature type="compositionally biased region" description="Low complexity" evidence="4">
    <location>
        <begin position="617"/>
        <end position="640"/>
    </location>
</feature>
<evidence type="ECO:0000256" key="1">
    <source>
        <dbReference type="ARBA" id="ARBA00004430"/>
    </source>
</evidence>
<comment type="caution">
    <text evidence="5">The sequence shown here is derived from an EMBL/GenBank/DDBJ whole genome shotgun (WGS) entry which is preliminary data.</text>
</comment>
<evidence type="ECO:0000313" key="6">
    <source>
        <dbReference type="Proteomes" id="UP001055712"/>
    </source>
</evidence>
<dbReference type="InterPro" id="IPR001611">
    <property type="entry name" value="Leu-rich_rpt"/>
</dbReference>
<evidence type="ECO:0000256" key="4">
    <source>
        <dbReference type="SAM" id="MobiDB-lite"/>
    </source>
</evidence>
<reference evidence="5" key="2">
    <citation type="submission" date="2020-11" db="EMBL/GenBank/DDBJ databases">
        <authorList>
            <person name="Cecchin M."/>
            <person name="Marcolungo L."/>
            <person name="Rossato M."/>
            <person name="Girolomoni L."/>
            <person name="Cosentino E."/>
            <person name="Cuine S."/>
            <person name="Li-Beisson Y."/>
            <person name="Delledonne M."/>
            <person name="Ballottari M."/>
        </authorList>
    </citation>
    <scope>NUCLEOTIDE SEQUENCE</scope>
    <source>
        <strain evidence="5">211/11P</strain>
        <tissue evidence="5">Whole cell</tissue>
    </source>
</reference>
<dbReference type="EMBL" id="SIDB01000009">
    <property type="protein sequence ID" value="KAI3428448.1"/>
    <property type="molecule type" value="Genomic_DNA"/>
</dbReference>
<evidence type="ECO:0000256" key="3">
    <source>
        <dbReference type="ARBA" id="ARBA00022737"/>
    </source>
</evidence>
<keyword evidence="6" id="KW-1185">Reference proteome</keyword>
<dbReference type="PANTHER" id="PTHR37948">
    <property type="entry name" value="ZGC:113208"/>
    <property type="match status" value="1"/>
</dbReference>
<gene>
    <name evidence="5" type="ORF">D9Q98_007275</name>
</gene>
<comment type="subcellular location">
    <subcellularLocation>
        <location evidence="1">Cytoplasm</location>
        <location evidence="1">Cytoskeleton</location>
        <location evidence="1">Cilium axoneme</location>
    </subcellularLocation>
</comment>
<dbReference type="PANTHER" id="PTHR37948:SF1">
    <property type="entry name" value="BLL5189 PROTEIN"/>
    <property type="match status" value="1"/>
</dbReference>
<evidence type="ECO:0000256" key="2">
    <source>
        <dbReference type="ARBA" id="ARBA00022614"/>
    </source>
</evidence>
<protein>
    <submittedName>
        <fullName evidence="5">Uncharacterized protein</fullName>
    </submittedName>
</protein>
<dbReference type="Proteomes" id="UP001055712">
    <property type="component" value="Unassembled WGS sequence"/>
</dbReference>
<accession>A0A9D4TL65</accession>